<keyword evidence="3" id="KW-1185">Reference proteome</keyword>
<dbReference type="Proteomes" id="UP000031561">
    <property type="component" value="Unassembled WGS sequence"/>
</dbReference>
<reference evidence="2 3" key="1">
    <citation type="journal article" date="2015" name="Genome Announc.">
        <title>Draft Genome Sequence of Filamentous Marine Cyanobacterium Lyngbya confervoides Strain BDU141951.</title>
        <authorList>
            <person name="Chandrababunaidu M.M."/>
            <person name="Sen D."/>
            <person name="Tripathy S."/>
        </authorList>
    </citation>
    <scope>NUCLEOTIDE SEQUENCE [LARGE SCALE GENOMIC DNA]</scope>
    <source>
        <strain evidence="2 3">BDU141951</strain>
    </source>
</reference>
<proteinExistence type="predicted"/>
<keyword evidence="1" id="KW-0732">Signal</keyword>
<dbReference type="RefSeq" id="WP_166276851.1">
    <property type="nucleotide sequence ID" value="NZ_JTHE03000103.1"/>
</dbReference>
<dbReference type="Pfam" id="PF14218">
    <property type="entry name" value="COP23"/>
    <property type="match status" value="1"/>
</dbReference>
<accession>A0ABD4T7I4</accession>
<organism evidence="2 3">
    <name type="scientific">Lyngbya confervoides BDU141951</name>
    <dbReference type="NCBI Taxonomy" id="1574623"/>
    <lineage>
        <taxon>Bacteria</taxon>
        <taxon>Bacillati</taxon>
        <taxon>Cyanobacteriota</taxon>
        <taxon>Cyanophyceae</taxon>
        <taxon>Oscillatoriophycideae</taxon>
        <taxon>Oscillatoriales</taxon>
        <taxon>Microcoleaceae</taxon>
        <taxon>Lyngbya</taxon>
    </lineage>
</organism>
<evidence type="ECO:0000256" key="1">
    <source>
        <dbReference type="SAM" id="SignalP"/>
    </source>
</evidence>
<sequence>MMKRSLAIISMGAMALGLLVSLAPKANAQVESLKFNCNYDSSSQQYSTVMEGSNSPLIVWTETLASDHPLGAYTPSNRCHAVSTRLTNLAKSIGINNLSEMSKLGYVNGEWVIYNSRYSIPIRDEVVFTLKPGNRMRSNTVLESFRYRVSPVGGPSLPESALNPIVE</sequence>
<evidence type="ECO:0000313" key="3">
    <source>
        <dbReference type="Proteomes" id="UP000031561"/>
    </source>
</evidence>
<feature type="signal peptide" evidence="1">
    <location>
        <begin position="1"/>
        <end position="28"/>
    </location>
</feature>
<gene>
    <name evidence="2" type="ORF">QQ91_0017955</name>
</gene>
<dbReference type="EMBL" id="JTHE03000103">
    <property type="protein sequence ID" value="MCM1984711.1"/>
    <property type="molecule type" value="Genomic_DNA"/>
</dbReference>
<dbReference type="AlphaFoldDB" id="A0ABD4T7I4"/>
<feature type="chain" id="PRO_5044859529" evidence="1">
    <location>
        <begin position="29"/>
        <end position="167"/>
    </location>
</feature>
<name>A0ABD4T7I4_9CYAN</name>
<dbReference type="InterPro" id="IPR025478">
    <property type="entry name" value="COP23"/>
</dbReference>
<comment type="caution">
    <text evidence="2">The sequence shown here is derived from an EMBL/GenBank/DDBJ whole genome shotgun (WGS) entry which is preliminary data.</text>
</comment>
<protein>
    <submittedName>
        <fullName evidence="2">COP23 domain-containing protein</fullName>
    </submittedName>
</protein>
<evidence type="ECO:0000313" key="2">
    <source>
        <dbReference type="EMBL" id="MCM1984711.1"/>
    </source>
</evidence>